<organism evidence="3 4">
    <name type="scientific">Eiseniibacteriota bacterium</name>
    <dbReference type="NCBI Taxonomy" id="2212470"/>
    <lineage>
        <taxon>Bacteria</taxon>
        <taxon>Candidatus Eiseniibacteriota</taxon>
    </lineage>
</organism>
<keyword evidence="1" id="KW-1133">Transmembrane helix</keyword>
<dbReference type="EMBL" id="JABDJR010000392">
    <property type="protein sequence ID" value="NNF07063.1"/>
    <property type="molecule type" value="Genomic_DNA"/>
</dbReference>
<dbReference type="InterPro" id="IPR003399">
    <property type="entry name" value="Mce/MlaD"/>
</dbReference>
<feature type="transmembrane region" description="Helical" evidence="1">
    <location>
        <begin position="13"/>
        <end position="31"/>
    </location>
</feature>
<name>A0A7Y2EFC2_UNCEI</name>
<feature type="non-terminal residue" evidence="3">
    <location>
        <position position="296"/>
    </location>
</feature>
<protein>
    <submittedName>
        <fullName evidence="3">MCE family protein</fullName>
    </submittedName>
</protein>
<keyword evidence="1" id="KW-0472">Membrane</keyword>
<evidence type="ECO:0000313" key="4">
    <source>
        <dbReference type="Proteomes" id="UP000547674"/>
    </source>
</evidence>
<evidence type="ECO:0000259" key="2">
    <source>
        <dbReference type="Pfam" id="PF02470"/>
    </source>
</evidence>
<evidence type="ECO:0000313" key="3">
    <source>
        <dbReference type="EMBL" id="NNF07063.1"/>
    </source>
</evidence>
<feature type="domain" description="Mce/MlaD" evidence="2">
    <location>
        <begin position="41"/>
        <end position="120"/>
    </location>
</feature>
<comment type="caution">
    <text evidence="3">The sequence shown here is derived from an EMBL/GenBank/DDBJ whole genome shotgun (WGS) entry which is preliminary data.</text>
</comment>
<evidence type="ECO:0000256" key="1">
    <source>
        <dbReference type="SAM" id="Phobius"/>
    </source>
</evidence>
<dbReference type="AlphaFoldDB" id="A0A7Y2EFC2"/>
<keyword evidence="1" id="KW-0812">Transmembrane</keyword>
<dbReference type="PANTHER" id="PTHR33371:SF4">
    <property type="entry name" value="INTERMEMBRANE PHOSPHOLIPID TRANSPORT SYSTEM BINDING PROTEIN MLAD"/>
    <property type="match status" value="1"/>
</dbReference>
<dbReference type="PANTHER" id="PTHR33371">
    <property type="entry name" value="INTERMEMBRANE PHOSPHOLIPID TRANSPORT SYSTEM BINDING PROTEIN MLAD-RELATED"/>
    <property type="match status" value="1"/>
</dbReference>
<dbReference type="InterPro" id="IPR052336">
    <property type="entry name" value="MlaD_Phospholipid_Transporter"/>
</dbReference>
<gene>
    <name evidence="3" type="ORF">HKN21_09905</name>
</gene>
<sequence length="296" mass="32593">MSEPTPAWRNLKLGVFFLLGLVVFMGSLFIVGTNQHLFRGKYDLKLYLDNAQGLNRGAMIALSGLQIGRVKDLTFANRDSILAIEVLLNIEKRYQERITPSSMATIRTQGVLGDKFVDISLGNPNEDFLRDGDEIIVRGSIDWTSTFERGVGILDDLSLFVTEASKTMQKLNQGDGSLGQILGDPTLAKDLHELISGLNSVTRKMDEGNGTLARLIKDPSTLQKVDDILDRVDRVATEAEEGSGVLNRLIYDESLGTRLEGVLVDSENLIDAIHHEGTTGKLISDESLYNDLQLSL</sequence>
<dbReference type="Proteomes" id="UP000547674">
    <property type="component" value="Unassembled WGS sequence"/>
</dbReference>
<accession>A0A7Y2EFC2</accession>
<dbReference type="Pfam" id="PF02470">
    <property type="entry name" value="MlaD"/>
    <property type="match status" value="1"/>
</dbReference>
<proteinExistence type="predicted"/>
<reference evidence="3 4" key="1">
    <citation type="submission" date="2020-03" db="EMBL/GenBank/DDBJ databases">
        <title>Metabolic flexibility allows generalist bacteria to become dominant in a frequently disturbed ecosystem.</title>
        <authorList>
            <person name="Chen Y.-J."/>
            <person name="Leung P.M."/>
            <person name="Bay S.K."/>
            <person name="Hugenholtz P."/>
            <person name="Kessler A.J."/>
            <person name="Shelley G."/>
            <person name="Waite D.W."/>
            <person name="Cook P.L."/>
            <person name="Greening C."/>
        </authorList>
    </citation>
    <scope>NUCLEOTIDE SEQUENCE [LARGE SCALE GENOMIC DNA]</scope>
    <source>
        <strain evidence="3">SS_bin_28</strain>
    </source>
</reference>